<dbReference type="Gene3D" id="1.10.10.10">
    <property type="entry name" value="Winged helix-like DNA-binding domain superfamily/Winged helix DNA-binding domain"/>
    <property type="match status" value="1"/>
</dbReference>
<evidence type="ECO:0000256" key="1">
    <source>
        <dbReference type="ARBA" id="ARBA00022603"/>
    </source>
</evidence>
<evidence type="ECO:0000313" key="7">
    <source>
        <dbReference type="EMBL" id="NYJ07588.1"/>
    </source>
</evidence>
<dbReference type="Gene3D" id="3.40.50.150">
    <property type="entry name" value="Vaccinia Virus protein VP39"/>
    <property type="match status" value="1"/>
</dbReference>
<dbReference type="SUPFAM" id="SSF53335">
    <property type="entry name" value="S-adenosyl-L-methionine-dependent methyltransferases"/>
    <property type="match status" value="1"/>
</dbReference>
<evidence type="ECO:0000256" key="4">
    <source>
        <dbReference type="PIRSR" id="PIRSR005739-1"/>
    </source>
</evidence>
<dbReference type="InterPro" id="IPR036388">
    <property type="entry name" value="WH-like_DNA-bd_sf"/>
</dbReference>
<evidence type="ECO:0000256" key="3">
    <source>
        <dbReference type="ARBA" id="ARBA00022691"/>
    </source>
</evidence>
<protein>
    <submittedName>
        <fullName evidence="7">SAM-dependent methyltransferase</fullName>
    </submittedName>
</protein>
<evidence type="ECO:0000256" key="2">
    <source>
        <dbReference type="ARBA" id="ARBA00022679"/>
    </source>
</evidence>
<comment type="caution">
    <text evidence="7">The sequence shown here is derived from an EMBL/GenBank/DDBJ whole genome shotgun (WGS) entry which is preliminary data.</text>
</comment>
<dbReference type="CDD" id="cd02440">
    <property type="entry name" value="AdoMet_MTases"/>
    <property type="match status" value="1"/>
</dbReference>
<dbReference type="Gene3D" id="1.10.287.1350">
    <property type="match status" value="1"/>
</dbReference>
<feature type="domain" description="O-methyltransferase dimerisation" evidence="6">
    <location>
        <begin position="18"/>
        <end position="84"/>
    </location>
</feature>
<evidence type="ECO:0000313" key="8">
    <source>
        <dbReference type="Proteomes" id="UP000541969"/>
    </source>
</evidence>
<dbReference type="Pfam" id="PF00891">
    <property type="entry name" value="Methyltransf_2"/>
    <property type="match status" value="1"/>
</dbReference>
<dbReference type="RefSeq" id="WP_179719553.1">
    <property type="nucleotide sequence ID" value="NZ_JACBZT010000001.1"/>
</dbReference>
<dbReference type="InterPro" id="IPR001077">
    <property type="entry name" value="COMT_C"/>
</dbReference>
<dbReference type="Proteomes" id="UP000541969">
    <property type="component" value="Unassembled WGS sequence"/>
</dbReference>
<dbReference type="GO" id="GO:0046983">
    <property type="term" value="F:protein dimerization activity"/>
    <property type="evidence" value="ECO:0007669"/>
    <property type="project" value="InterPro"/>
</dbReference>
<name>A0A853CMW7_9ACTN</name>
<keyword evidence="1 7" id="KW-0489">Methyltransferase</keyword>
<evidence type="ECO:0000259" key="5">
    <source>
        <dbReference type="Pfam" id="PF00891"/>
    </source>
</evidence>
<dbReference type="InterPro" id="IPR029063">
    <property type="entry name" value="SAM-dependent_MTases_sf"/>
</dbReference>
<dbReference type="PANTHER" id="PTHR43712">
    <property type="entry name" value="PUTATIVE (AFU_ORTHOLOGUE AFUA_4G14580)-RELATED"/>
    <property type="match status" value="1"/>
</dbReference>
<dbReference type="Pfam" id="PF08100">
    <property type="entry name" value="Dimerisation"/>
    <property type="match status" value="1"/>
</dbReference>
<reference evidence="7 8" key="1">
    <citation type="submission" date="2020-07" db="EMBL/GenBank/DDBJ databases">
        <title>Sequencing the genomes of 1000 actinobacteria strains.</title>
        <authorList>
            <person name="Klenk H.-P."/>
        </authorList>
    </citation>
    <scope>NUCLEOTIDE SEQUENCE [LARGE SCALE GENOMIC DNA]</scope>
    <source>
        <strain evidence="7 8">DSM 104001</strain>
    </source>
</reference>
<dbReference type="PANTHER" id="PTHR43712:SF2">
    <property type="entry name" value="O-METHYLTRANSFERASE CICE"/>
    <property type="match status" value="1"/>
</dbReference>
<dbReference type="InterPro" id="IPR016461">
    <property type="entry name" value="COMT-like"/>
</dbReference>
<dbReference type="PIRSF" id="PIRSF005739">
    <property type="entry name" value="O-mtase"/>
    <property type="match status" value="1"/>
</dbReference>
<dbReference type="EMBL" id="JACBZT010000001">
    <property type="protein sequence ID" value="NYJ07588.1"/>
    <property type="molecule type" value="Genomic_DNA"/>
</dbReference>
<dbReference type="AlphaFoldDB" id="A0A853CMW7"/>
<sequence>MAEEATGWGGAVWAAADLVTPMAIRVAATLRLADSIAAGTRTAADLAAAVHVDPDALARLMGHLVTAGVLTRTDGGFGLTAVGEQLRDDHPAGIRPWLDLEGAIGRADLCFVELLHTVRTGEPAYPRRFGRPYWDDLSADAGLFASFDALMGGRLAEDAPVVATAYPWGSLRSVVDVGGGDGTLLLAILREHPELRGTVVDLAGPAARAGRAIAAAGLGERADAVAGSFFDPLPAGAGGYLLSGVLHDWDDEPAGRILRRCAEAAGETGRVLVVDHVGGPVDTEGDLRMLAYVRGRERDLDQLASLAASAGLHLGSCTPAGTRTVAEFSRSPS</sequence>
<dbReference type="PROSITE" id="PS51683">
    <property type="entry name" value="SAM_OMT_II"/>
    <property type="match status" value="1"/>
</dbReference>
<dbReference type="InterPro" id="IPR012967">
    <property type="entry name" value="COMT_dimerisation"/>
</dbReference>
<evidence type="ECO:0000259" key="6">
    <source>
        <dbReference type="Pfam" id="PF08100"/>
    </source>
</evidence>
<keyword evidence="3" id="KW-0949">S-adenosyl-L-methionine</keyword>
<feature type="active site" description="Proton acceptor" evidence="4">
    <location>
        <position position="247"/>
    </location>
</feature>
<dbReference type="GO" id="GO:0008171">
    <property type="term" value="F:O-methyltransferase activity"/>
    <property type="evidence" value="ECO:0007669"/>
    <property type="project" value="InterPro"/>
</dbReference>
<gene>
    <name evidence="7" type="ORF">GGQ55_003866</name>
</gene>
<accession>A0A853CMW7</accession>
<feature type="domain" description="O-methyltransferase C-terminal" evidence="5">
    <location>
        <begin position="112"/>
        <end position="312"/>
    </location>
</feature>
<dbReference type="SUPFAM" id="SSF46785">
    <property type="entry name" value="Winged helix' DNA-binding domain"/>
    <property type="match status" value="1"/>
</dbReference>
<keyword evidence="2 7" id="KW-0808">Transferase</keyword>
<organism evidence="7 8">
    <name type="scientific">Petropleomorpha daqingensis</name>
    <dbReference type="NCBI Taxonomy" id="2026353"/>
    <lineage>
        <taxon>Bacteria</taxon>
        <taxon>Bacillati</taxon>
        <taxon>Actinomycetota</taxon>
        <taxon>Actinomycetes</taxon>
        <taxon>Geodermatophilales</taxon>
        <taxon>Geodermatophilaceae</taxon>
        <taxon>Petropleomorpha</taxon>
    </lineage>
</organism>
<dbReference type="InterPro" id="IPR036390">
    <property type="entry name" value="WH_DNA-bd_sf"/>
</dbReference>
<dbReference type="GO" id="GO:0032259">
    <property type="term" value="P:methylation"/>
    <property type="evidence" value="ECO:0007669"/>
    <property type="project" value="UniProtKB-KW"/>
</dbReference>
<proteinExistence type="predicted"/>
<keyword evidence="8" id="KW-1185">Reference proteome</keyword>